<sequence length="276" mass="31719">MPMPIISVMEENDDINLVKLKNFVPPCWASIAPGGFFMSVIKEKECIQKIALDDKKFFIFGRLQGDILIQHESCSGIHAALVYHNHLCRWFIFDLSSTHGTFLGRVKIDSEKPTIVNPELPIRFGASTRSYFIRSPNEEPIPNFIIKEPIKTESLASKSKPSFKLTKKKRTGKRRGRTNVINVSNKTAEPEFFDHSLIPGDLSGRFEYMSSTYILESADSHNNRQVMLKVMNQKKNDRNRSERKSKKFSSAPEAQTPRRPDQHEPHTINFLKTLRR</sequence>
<dbReference type="InterPro" id="IPR050923">
    <property type="entry name" value="Cell_Proc_Reg/RNA_Proc"/>
</dbReference>
<organism evidence="3">
    <name type="scientific">Myxobolus squamalis</name>
    <name type="common">Myxosporean</name>
    <dbReference type="NCBI Taxonomy" id="59785"/>
    <lineage>
        <taxon>Eukaryota</taxon>
        <taxon>Metazoa</taxon>
        <taxon>Cnidaria</taxon>
        <taxon>Myxozoa</taxon>
        <taxon>Myxosporea</taxon>
        <taxon>Bivalvulida</taxon>
        <taxon>Platysporina</taxon>
        <taxon>Myxobolidae</taxon>
        <taxon>Myxobolus</taxon>
    </lineage>
</organism>
<dbReference type="InterPro" id="IPR008984">
    <property type="entry name" value="SMAD_FHA_dom_sf"/>
</dbReference>
<feature type="region of interest" description="Disordered" evidence="1">
    <location>
        <begin position="233"/>
        <end position="276"/>
    </location>
</feature>
<feature type="compositionally biased region" description="Basic and acidic residues" evidence="1">
    <location>
        <begin position="256"/>
        <end position="266"/>
    </location>
</feature>
<dbReference type="AlphaFoldDB" id="A0A6B2G103"/>
<dbReference type="Pfam" id="PF00498">
    <property type="entry name" value="FHA"/>
    <property type="match status" value="1"/>
</dbReference>
<dbReference type="Gene3D" id="2.60.200.20">
    <property type="match status" value="1"/>
</dbReference>
<name>A0A6B2G103_MYXSQ</name>
<protein>
    <submittedName>
        <fullName evidence="3">Nuclear inhibitor of protein phosphatase 1 (Trinotate prediction)</fullName>
    </submittedName>
</protein>
<dbReference type="EMBL" id="GHBR01000754">
    <property type="protein sequence ID" value="NDJ96236.1"/>
    <property type="molecule type" value="Transcribed_RNA"/>
</dbReference>
<feature type="domain" description="FHA" evidence="2">
    <location>
        <begin position="58"/>
        <end position="108"/>
    </location>
</feature>
<dbReference type="InterPro" id="IPR000253">
    <property type="entry name" value="FHA_dom"/>
</dbReference>
<dbReference type="FunFam" id="2.60.200.20:FF:000019">
    <property type="entry name" value="Nuclear inhibitor of protein phosphatase"/>
    <property type="match status" value="1"/>
</dbReference>
<evidence type="ECO:0000259" key="2">
    <source>
        <dbReference type="PROSITE" id="PS50006"/>
    </source>
</evidence>
<reference evidence="3" key="1">
    <citation type="submission" date="2018-11" db="EMBL/GenBank/DDBJ databases">
        <title>Myxobolus squamalis genome and transcriptome.</title>
        <authorList>
            <person name="Yahalomi D."/>
            <person name="Atkinson S.D."/>
            <person name="Neuhof M."/>
            <person name="Chang E.S."/>
            <person name="Philippe H."/>
            <person name="Cartwright P."/>
            <person name="Bartholomew J.L."/>
            <person name="Huchon D."/>
        </authorList>
    </citation>
    <scope>NUCLEOTIDE SEQUENCE</scope>
    <source>
        <strain evidence="3">71B08</strain>
        <tissue evidence="3">Whole</tissue>
    </source>
</reference>
<evidence type="ECO:0000256" key="1">
    <source>
        <dbReference type="SAM" id="MobiDB-lite"/>
    </source>
</evidence>
<accession>A0A6B2G103</accession>
<proteinExistence type="predicted"/>
<dbReference type="PROSITE" id="PS50006">
    <property type="entry name" value="FHA_DOMAIN"/>
    <property type="match status" value="1"/>
</dbReference>
<dbReference type="SUPFAM" id="SSF49879">
    <property type="entry name" value="SMAD/FHA domain"/>
    <property type="match status" value="1"/>
</dbReference>
<dbReference type="PANTHER" id="PTHR23308">
    <property type="entry name" value="NUCLEAR INHIBITOR OF PROTEIN PHOSPHATASE-1"/>
    <property type="match status" value="1"/>
</dbReference>
<dbReference type="SMART" id="SM00240">
    <property type="entry name" value="FHA"/>
    <property type="match status" value="1"/>
</dbReference>
<evidence type="ECO:0000313" key="3">
    <source>
        <dbReference type="EMBL" id="NDJ96236.1"/>
    </source>
</evidence>